<evidence type="ECO:0000313" key="2">
    <source>
        <dbReference type="EMBL" id="APC41785.1"/>
    </source>
</evidence>
<name>A0A1J0GKB7_9CLOT</name>
<proteinExistence type="predicted"/>
<dbReference type="Pfam" id="PF12822">
    <property type="entry name" value="ECF_trnsprt"/>
    <property type="match status" value="1"/>
</dbReference>
<dbReference type="AlphaFoldDB" id="A0A1J0GKB7"/>
<keyword evidence="1" id="KW-1133">Transmembrane helix</keyword>
<dbReference type="Proteomes" id="UP000182569">
    <property type="component" value="Chromosome"/>
</dbReference>
<keyword evidence="1" id="KW-0472">Membrane</keyword>
<feature type="transmembrane region" description="Helical" evidence="1">
    <location>
        <begin position="42"/>
        <end position="69"/>
    </location>
</feature>
<dbReference type="RefSeq" id="WP_071614076.1">
    <property type="nucleotide sequence ID" value="NZ_CP015756.1"/>
</dbReference>
<evidence type="ECO:0000256" key="1">
    <source>
        <dbReference type="SAM" id="Phobius"/>
    </source>
</evidence>
<evidence type="ECO:0000313" key="3">
    <source>
        <dbReference type="Proteomes" id="UP000182569"/>
    </source>
</evidence>
<feature type="transmembrane region" description="Helical" evidence="1">
    <location>
        <begin position="105"/>
        <end position="124"/>
    </location>
</feature>
<dbReference type="EMBL" id="CP015756">
    <property type="protein sequence ID" value="APC41785.1"/>
    <property type="molecule type" value="Genomic_DNA"/>
</dbReference>
<feature type="transmembrane region" description="Helical" evidence="1">
    <location>
        <begin position="145"/>
        <end position="171"/>
    </location>
</feature>
<keyword evidence="1" id="KW-0812">Transmembrane</keyword>
<sequence>MKHRNVNNLIKSSLFLALAIVFQVVGKSFPGISQFFVGPAVNAVLILTAIICGGTYGVLVGSLTPLLAYLTGQLASALGPFIPFIITSNILFVLSFIILNKRGKYGKYLGIIIGSFIKYIFLSISASKLIPLFELNIPTKIINKLVITMGIPQLITALIGGFFALIIISILRKRKVFI</sequence>
<reference evidence="3" key="1">
    <citation type="journal article" date="2016" name="Front. Microbiol.">
        <title>Complete Genome Sequence of Clostridium estertheticum DSM 8809, a Microbe Identified in Spoiled Vacuum Packed Beef.</title>
        <authorList>
            <person name="Yu Z."/>
            <person name="Gunn L."/>
            <person name="Brennan E."/>
            <person name="Reid R."/>
            <person name="Wall P.G."/>
            <person name="Gaora O.P."/>
            <person name="Hurley D."/>
            <person name="Bolton D."/>
            <person name="Fanning S."/>
        </authorList>
    </citation>
    <scope>NUCLEOTIDE SEQUENCE [LARGE SCALE GENOMIC DNA]</scope>
    <source>
        <strain evidence="3">DSM 8809</strain>
    </source>
</reference>
<gene>
    <name evidence="2" type="ORF">A7L45_17785</name>
</gene>
<keyword evidence="3" id="KW-1185">Reference proteome</keyword>
<dbReference type="InterPro" id="IPR024529">
    <property type="entry name" value="ECF_trnsprt_substrate-spec"/>
</dbReference>
<dbReference type="STRING" id="1552.A7L45_17785"/>
<dbReference type="GO" id="GO:0022857">
    <property type="term" value="F:transmembrane transporter activity"/>
    <property type="evidence" value="ECO:0007669"/>
    <property type="project" value="InterPro"/>
</dbReference>
<dbReference type="KEGG" id="ceu:A7L45_17785"/>
<dbReference type="Gene3D" id="1.10.1760.20">
    <property type="match status" value="1"/>
</dbReference>
<feature type="transmembrane region" description="Helical" evidence="1">
    <location>
        <begin position="81"/>
        <end position="99"/>
    </location>
</feature>
<protein>
    <submittedName>
        <fullName evidence="2">ECF transporter S component</fullName>
    </submittedName>
</protein>
<accession>A0A1J0GKB7</accession>
<organism evidence="2 3">
    <name type="scientific">Clostridium estertheticum subsp. estertheticum</name>
    <dbReference type="NCBI Taxonomy" id="1552"/>
    <lineage>
        <taxon>Bacteria</taxon>
        <taxon>Bacillati</taxon>
        <taxon>Bacillota</taxon>
        <taxon>Clostridia</taxon>
        <taxon>Eubacteriales</taxon>
        <taxon>Clostridiaceae</taxon>
        <taxon>Clostridium</taxon>
    </lineage>
</organism>
<dbReference type="OrthoDB" id="9809154at2"/>